<dbReference type="Gramene" id="ONK80213">
    <property type="protein sequence ID" value="ONK80213"/>
    <property type="gene ID" value="A4U43_C01F15180"/>
</dbReference>
<reference evidence="3" key="1">
    <citation type="journal article" date="2017" name="Nat. Commun.">
        <title>The asparagus genome sheds light on the origin and evolution of a young Y chromosome.</title>
        <authorList>
            <person name="Harkess A."/>
            <person name="Zhou J."/>
            <person name="Xu C."/>
            <person name="Bowers J.E."/>
            <person name="Van der Hulst R."/>
            <person name="Ayyampalayam S."/>
            <person name="Mercati F."/>
            <person name="Riccardi P."/>
            <person name="McKain M.R."/>
            <person name="Kakrana A."/>
            <person name="Tang H."/>
            <person name="Ray J."/>
            <person name="Groenendijk J."/>
            <person name="Arikit S."/>
            <person name="Mathioni S.M."/>
            <person name="Nakano M."/>
            <person name="Shan H."/>
            <person name="Telgmann-Rauber A."/>
            <person name="Kanno A."/>
            <person name="Yue Z."/>
            <person name="Chen H."/>
            <person name="Li W."/>
            <person name="Chen Y."/>
            <person name="Xu X."/>
            <person name="Zhang Y."/>
            <person name="Luo S."/>
            <person name="Chen H."/>
            <person name="Gao J."/>
            <person name="Mao Z."/>
            <person name="Pires J.C."/>
            <person name="Luo M."/>
            <person name="Kudrna D."/>
            <person name="Wing R.A."/>
            <person name="Meyers B.C."/>
            <person name="Yi K."/>
            <person name="Kong H."/>
            <person name="Lavrijsen P."/>
            <person name="Sunseri F."/>
            <person name="Falavigna A."/>
            <person name="Ye Y."/>
            <person name="Leebens-Mack J.H."/>
            <person name="Chen G."/>
        </authorList>
    </citation>
    <scope>NUCLEOTIDE SEQUENCE [LARGE SCALE GENOMIC DNA]</scope>
    <source>
        <strain evidence="3">cv. DH0086</strain>
    </source>
</reference>
<evidence type="ECO:0000256" key="1">
    <source>
        <dbReference type="SAM" id="MobiDB-lite"/>
    </source>
</evidence>
<organism evidence="2 3">
    <name type="scientific">Asparagus officinalis</name>
    <name type="common">Garden asparagus</name>
    <dbReference type="NCBI Taxonomy" id="4686"/>
    <lineage>
        <taxon>Eukaryota</taxon>
        <taxon>Viridiplantae</taxon>
        <taxon>Streptophyta</taxon>
        <taxon>Embryophyta</taxon>
        <taxon>Tracheophyta</taxon>
        <taxon>Spermatophyta</taxon>
        <taxon>Magnoliopsida</taxon>
        <taxon>Liliopsida</taxon>
        <taxon>Asparagales</taxon>
        <taxon>Asparagaceae</taxon>
        <taxon>Asparagoideae</taxon>
        <taxon>Asparagus</taxon>
    </lineage>
</organism>
<name>A0A5P1FR67_ASPOF</name>
<dbReference type="Proteomes" id="UP000243459">
    <property type="component" value="Chromosome 1"/>
</dbReference>
<sequence length="135" mass="14249">MDPLITQLNHLEIIGRIDESSPDRETTAQVVDEDAVSPSTILEASRRPGKEPIGMDDGVEGRSGTPLDQIENGSGFVEGPVAERELATVVLQGRAGSWCRRRLGEGADLGGGVREVALGAVRLGLQLRSEATASC</sequence>
<dbReference type="AlphaFoldDB" id="A0A5P1FR67"/>
<feature type="region of interest" description="Disordered" evidence="1">
    <location>
        <begin position="18"/>
        <end position="75"/>
    </location>
</feature>
<accession>A0A5P1FR67</accession>
<keyword evidence="3" id="KW-1185">Reference proteome</keyword>
<proteinExistence type="predicted"/>
<evidence type="ECO:0000313" key="3">
    <source>
        <dbReference type="Proteomes" id="UP000243459"/>
    </source>
</evidence>
<evidence type="ECO:0000313" key="2">
    <source>
        <dbReference type="EMBL" id="ONK80213.1"/>
    </source>
</evidence>
<dbReference type="EMBL" id="CM007381">
    <property type="protein sequence ID" value="ONK80213.1"/>
    <property type="molecule type" value="Genomic_DNA"/>
</dbReference>
<gene>
    <name evidence="2" type="ORF">A4U43_C01F15180</name>
</gene>
<protein>
    <submittedName>
        <fullName evidence="2">Uncharacterized protein</fullName>
    </submittedName>
</protein>